<organism evidence="5 6">
    <name type="scientific">Microbacterium lacticum</name>
    <dbReference type="NCBI Taxonomy" id="33885"/>
    <lineage>
        <taxon>Bacteria</taxon>
        <taxon>Bacillati</taxon>
        <taxon>Actinomycetota</taxon>
        <taxon>Actinomycetes</taxon>
        <taxon>Micrococcales</taxon>
        <taxon>Microbacteriaceae</taxon>
        <taxon>Microbacterium</taxon>
    </lineage>
</organism>
<proteinExistence type="predicted"/>
<dbReference type="InterPro" id="IPR036388">
    <property type="entry name" value="WH-like_DNA-bd_sf"/>
</dbReference>
<dbReference type="InterPro" id="IPR001845">
    <property type="entry name" value="HTH_ArsR_DNA-bd_dom"/>
</dbReference>
<dbReference type="CDD" id="cd00090">
    <property type="entry name" value="HTH_ARSR"/>
    <property type="match status" value="1"/>
</dbReference>
<dbReference type="InterPro" id="IPR051081">
    <property type="entry name" value="HTH_MetalResp_TranReg"/>
</dbReference>
<dbReference type="Proteomes" id="UP000319804">
    <property type="component" value="Unassembled WGS sequence"/>
</dbReference>
<dbReference type="SUPFAM" id="SSF46785">
    <property type="entry name" value="Winged helix' DNA-binding domain"/>
    <property type="match status" value="1"/>
</dbReference>
<dbReference type="SMART" id="SM00418">
    <property type="entry name" value="HTH_ARSR"/>
    <property type="match status" value="1"/>
</dbReference>
<dbReference type="InterPro" id="IPR011991">
    <property type="entry name" value="ArsR-like_HTH"/>
</dbReference>
<keyword evidence="6" id="KW-1185">Reference proteome</keyword>
<evidence type="ECO:0000256" key="1">
    <source>
        <dbReference type="ARBA" id="ARBA00023015"/>
    </source>
</evidence>
<dbReference type="PANTHER" id="PTHR33154">
    <property type="entry name" value="TRANSCRIPTIONAL REGULATOR, ARSR FAMILY"/>
    <property type="match status" value="1"/>
</dbReference>
<evidence type="ECO:0000313" key="6">
    <source>
        <dbReference type="Proteomes" id="UP000319804"/>
    </source>
</evidence>
<evidence type="ECO:0000313" key="5">
    <source>
        <dbReference type="EMBL" id="TQN00321.1"/>
    </source>
</evidence>
<sequence>MNVVAAKKQTEPVDEAQNRLLDAGALKALAHPLRVRIFDILSQYGPQTASSLAEQLGESSGATSYHLRALAKHDLIREVDGRGTARERWWERPKGSVTISTPEAVRTPSGLAASQIVVTETYRQRHDQLMRFLAQSWSSDDALEEAAELSTANARLTREQFEDVRDRIAAIITEAVRTHRDQEGDDVRPYLIRLDMFPIDGPRVREGS</sequence>
<evidence type="ECO:0000256" key="3">
    <source>
        <dbReference type="ARBA" id="ARBA00023163"/>
    </source>
</evidence>
<feature type="domain" description="HTH arsR-type" evidence="4">
    <location>
        <begin position="24"/>
        <end position="114"/>
    </location>
</feature>
<evidence type="ECO:0000259" key="4">
    <source>
        <dbReference type="SMART" id="SM00418"/>
    </source>
</evidence>
<protein>
    <submittedName>
        <fullName evidence="5">ArsR family transcriptional regulator</fullName>
    </submittedName>
</protein>
<dbReference type="Gene3D" id="1.10.10.10">
    <property type="entry name" value="Winged helix-like DNA-binding domain superfamily/Winged helix DNA-binding domain"/>
    <property type="match status" value="1"/>
</dbReference>
<dbReference type="GO" id="GO:0003677">
    <property type="term" value="F:DNA binding"/>
    <property type="evidence" value="ECO:0007669"/>
    <property type="project" value="UniProtKB-KW"/>
</dbReference>
<dbReference type="GO" id="GO:0003700">
    <property type="term" value="F:DNA-binding transcription factor activity"/>
    <property type="evidence" value="ECO:0007669"/>
    <property type="project" value="InterPro"/>
</dbReference>
<comment type="caution">
    <text evidence="5">The sequence shown here is derived from an EMBL/GenBank/DDBJ whole genome shotgun (WGS) entry which is preliminary data.</text>
</comment>
<dbReference type="EMBL" id="VFPS01000001">
    <property type="protein sequence ID" value="TQN00321.1"/>
    <property type="molecule type" value="Genomic_DNA"/>
</dbReference>
<dbReference type="InterPro" id="IPR036390">
    <property type="entry name" value="WH_DNA-bd_sf"/>
</dbReference>
<keyword evidence="3" id="KW-0804">Transcription</keyword>
<dbReference type="Pfam" id="PF12840">
    <property type="entry name" value="HTH_20"/>
    <property type="match status" value="1"/>
</dbReference>
<dbReference type="PANTHER" id="PTHR33154:SF15">
    <property type="entry name" value="REGULATORY PROTEIN ARSR"/>
    <property type="match status" value="1"/>
</dbReference>
<gene>
    <name evidence="5" type="ORF">FHX68_0399</name>
</gene>
<keyword evidence="1" id="KW-0805">Transcription regulation</keyword>
<keyword evidence="2" id="KW-0238">DNA-binding</keyword>
<dbReference type="RefSeq" id="WP_229661488.1">
    <property type="nucleotide sequence ID" value="NZ_BMOA01000014.1"/>
</dbReference>
<reference evidence="5 6" key="1">
    <citation type="submission" date="2019-06" db="EMBL/GenBank/DDBJ databases">
        <title>Sequencing the genomes of 1000 actinobacteria strains.</title>
        <authorList>
            <person name="Klenk H.-P."/>
        </authorList>
    </citation>
    <scope>NUCLEOTIDE SEQUENCE [LARGE SCALE GENOMIC DNA]</scope>
    <source>
        <strain evidence="5 6">DSM 20427</strain>
    </source>
</reference>
<dbReference type="AlphaFoldDB" id="A0A4Y3UKQ2"/>
<evidence type="ECO:0000256" key="2">
    <source>
        <dbReference type="ARBA" id="ARBA00023125"/>
    </source>
</evidence>
<name>A0A4Y3UKQ2_9MICO</name>
<accession>A0A4Y3UKQ2</accession>